<gene>
    <name evidence="6" type="ORF">HBF25_08485</name>
</gene>
<protein>
    <submittedName>
        <fullName evidence="6">Helix-turn-helix transcriptional regulator</fullName>
    </submittedName>
</protein>
<evidence type="ECO:0000256" key="1">
    <source>
        <dbReference type="ARBA" id="ARBA00022491"/>
    </source>
</evidence>
<dbReference type="EMBL" id="JAARLZ010000004">
    <property type="protein sequence ID" value="NII06420.1"/>
    <property type="molecule type" value="Genomic_DNA"/>
</dbReference>
<dbReference type="SUPFAM" id="SSF51182">
    <property type="entry name" value="RmlC-like cupins"/>
    <property type="match status" value="1"/>
</dbReference>
<dbReference type="GO" id="GO:0003700">
    <property type="term" value="F:DNA-binding transcription factor activity"/>
    <property type="evidence" value="ECO:0007669"/>
    <property type="project" value="InterPro"/>
</dbReference>
<keyword evidence="4" id="KW-0804">Transcription</keyword>
<dbReference type="FunFam" id="1.10.10.60:FF:000132">
    <property type="entry name" value="AraC family transcriptional regulator"/>
    <property type="match status" value="1"/>
</dbReference>
<dbReference type="InterPro" id="IPR018062">
    <property type="entry name" value="HTH_AraC-typ_CS"/>
</dbReference>
<evidence type="ECO:0000256" key="3">
    <source>
        <dbReference type="ARBA" id="ARBA00023125"/>
    </source>
</evidence>
<evidence type="ECO:0000259" key="5">
    <source>
        <dbReference type="PROSITE" id="PS01124"/>
    </source>
</evidence>
<dbReference type="InterPro" id="IPR009057">
    <property type="entry name" value="Homeodomain-like_sf"/>
</dbReference>
<dbReference type="PANTHER" id="PTHR11019:SF159">
    <property type="entry name" value="TRANSCRIPTIONAL REGULATOR-RELATED"/>
    <property type="match status" value="1"/>
</dbReference>
<proteinExistence type="predicted"/>
<dbReference type="PROSITE" id="PS01124">
    <property type="entry name" value="HTH_ARAC_FAMILY_2"/>
    <property type="match status" value="1"/>
</dbReference>
<name>A0A7X5U9K9_9GAMM</name>
<dbReference type="SUPFAM" id="SSF46689">
    <property type="entry name" value="Homeodomain-like"/>
    <property type="match status" value="1"/>
</dbReference>
<keyword evidence="7" id="KW-1185">Reference proteome</keyword>
<dbReference type="GO" id="GO:0043565">
    <property type="term" value="F:sequence-specific DNA binding"/>
    <property type="evidence" value="ECO:0007669"/>
    <property type="project" value="InterPro"/>
</dbReference>
<dbReference type="InterPro" id="IPR018060">
    <property type="entry name" value="HTH_AraC"/>
</dbReference>
<reference evidence="6 7" key="1">
    <citation type="submission" date="2020-03" db="EMBL/GenBank/DDBJ databases">
        <authorList>
            <person name="Lai Q."/>
        </authorList>
    </citation>
    <scope>NUCLEOTIDE SEQUENCE [LARGE SCALE GENOMIC DNA]</scope>
    <source>
        <strain evidence="6 7">CCUG 25036</strain>
    </source>
</reference>
<evidence type="ECO:0000313" key="6">
    <source>
        <dbReference type="EMBL" id="NII06420.1"/>
    </source>
</evidence>
<dbReference type="AlphaFoldDB" id="A0A7X5U9K9"/>
<keyword evidence="2" id="KW-0805">Transcription regulation</keyword>
<dbReference type="PROSITE" id="PS00041">
    <property type="entry name" value="HTH_ARAC_FAMILY_1"/>
    <property type="match status" value="1"/>
</dbReference>
<keyword evidence="1" id="KW-0678">Repressor</keyword>
<comment type="caution">
    <text evidence="6">The sequence shown here is derived from an EMBL/GenBank/DDBJ whole genome shotgun (WGS) entry which is preliminary data.</text>
</comment>
<organism evidence="6 7">
    <name type="scientific">Luteibacter anthropi</name>
    <dbReference type="NCBI Taxonomy" id="564369"/>
    <lineage>
        <taxon>Bacteria</taxon>
        <taxon>Pseudomonadati</taxon>
        <taxon>Pseudomonadota</taxon>
        <taxon>Gammaproteobacteria</taxon>
        <taxon>Lysobacterales</taxon>
        <taxon>Rhodanobacteraceae</taxon>
        <taxon>Luteibacter</taxon>
    </lineage>
</organism>
<dbReference type="Gene3D" id="2.60.120.10">
    <property type="entry name" value="Jelly Rolls"/>
    <property type="match status" value="1"/>
</dbReference>
<dbReference type="Proteomes" id="UP000490980">
    <property type="component" value="Unassembled WGS sequence"/>
</dbReference>
<dbReference type="InterPro" id="IPR011051">
    <property type="entry name" value="RmlC_Cupin_sf"/>
</dbReference>
<dbReference type="Gene3D" id="1.10.10.60">
    <property type="entry name" value="Homeodomain-like"/>
    <property type="match status" value="1"/>
</dbReference>
<dbReference type="InterPro" id="IPR014710">
    <property type="entry name" value="RmlC-like_jellyroll"/>
</dbReference>
<accession>A0A7X5U9K9</accession>
<feature type="domain" description="HTH araC/xylS-type" evidence="5">
    <location>
        <begin position="145"/>
        <end position="242"/>
    </location>
</feature>
<sequence>MPVFRANRVTHPAGAEVHLHTHHEGQLTLALDGTVRIQDHAGWHLATPGTAVWVPPRHEHAASYPKVCELIRMHLPAEDARALPDHCVLLPLSGLALELVKRTAWLGIADDRERDLIRELLVVQLEQYKAGSMLSIPDGSDKRVRSITRYLREHPASSESLAELAVRVGTSERTLARKFQEDTGLGFRQWRDRMRVVMAIEHMIQGEPLIAVALDVGYRSASSFSTAFARLMGVPPGEYLKELGL</sequence>
<dbReference type="RefSeq" id="WP_166947437.1">
    <property type="nucleotide sequence ID" value="NZ_JAARLZ010000004.1"/>
</dbReference>
<evidence type="ECO:0000313" key="7">
    <source>
        <dbReference type="Proteomes" id="UP000490980"/>
    </source>
</evidence>
<dbReference type="Pfam" id="PF12833">
    <property type="entry name" value="HTH_18"/>
    <property type="match status" value="1"/>
</dbReference>
<keyword evidence="3" id="KW-0238">DNA-binding</keyword>
<dbReference type="SMART" id="SM00342">
    <property type="entry name" value="HTH_ARAC"/>
    <property type="match status" value="1"/>
</dbReference>
<evidence type="ECO:0000256" key="4">
    <source>
        <dbReference type="ARBA" id="ARBA00023163"/>
    </source>
</evidence>
<dbReference type="PANTHER" id="PTHR11019">
    <property type="entry name" value="HTH-TYPE TRANSCRIPTIONAL REGULATOR NIMR"/>
    <property type="match status" value="1"/>
</dbReference>
<evidence type="ECO:0000256" key="2">
    <source>
        <dbReference type="ARBA" id="ARBA00023015"/>
    </source>
</evidence>